<evidence type="ECO:0008006" key="3">
    <source>
        <dbReference type="Google" id="ProtNLM"/>
    </source>
</evidence>
<reference evidence="2" key="1">
    <citation type="submission" date="2017-09" db="EMBL/GenBank/DDBJ databases">
        <title>Depth-based differentiation of microbial function through sediment-hosted aquifers and enrichment of novel symbionts in the deep terrestrial subsurface.</title>
        <authorList>
            <person name="Probst A.J."/>
            <person name="Ladd B."/>
            <person name="Jarett J.K."/>
            <person name="Geller-Mcgrath D.E."/>
            <person name="Sieber C.M.K."/>
            <person name="Emerson J.B."/>
            <person name="Anantharaman K."/>
            <person name="Thomas B.C."/>
            <person name="Malmstrom R."/>
            <person name="Stieglmeier M."/>
            <person name="Klingl A."/>
            <person name="Woyke T."/>
            <person name="Ryan C.M."/>
            <person name="Banfield J.F."/>
        </authorList>
    </citation>
    <scope>NUCLEOTIDE SEQUENCE [LARGE SCALE GENOMIC DNA]</scope>
</reference>
<accession>A0A2H0TE07</accession>
<organism evidence="1 2">
    <name type="scientific">Candidatus Niyogibacteria bacterium CG10_big_fil_rev_8_21_14_0_10_46_36</name>
    <dbReference type="NCBI Taxonomy" id="1974726"/>
    <lineage>
        <taxon>Bacteria</taxon>
        <taxon>Candidatus Niyogiibacteriota</taxon>
    </lineage>
</organism>
<protein>
    <recommendedName>
        <fullName evidence="3">Phosphoribosylanthranilate isomerase</fullName>
    </recommendedName>
</protein>
<dbReference type="AlphaFoldDB" id="A0A2H0TE07"/>
<proteinExistence type="predicted"/>
<dbReference type="InterPro" id="IPR013785">
    <property type="entry name" value="Aldolase_TIM"/>
</dbReference>
<dbReference type="Gene3D" id="3.20.20.70">
    <property type="entry name" value="Aldolase class I"/>
    <property type="match status" value="1"/>
</dbReference>
<evidence type="ECO:0000313" key="1">
    <source>
        <dbReference type="EMBL" id="PIR69776.1"/>
    </source>
</evidence>
<comment type="caution">
    <text evidence="1">The sequence shown here is derived from an EMBL/GenBank/DDBJ whole genome shotgun (WGS) entry which is preliminary data.</text>
</comment>
<sequence length="249" mass="27713">MSYIGVTGFSKREEVSAALEAYKGNNRKLMVGVLATWKSLRGIPMKPIWAKQTPDPQDIKNIFIDDARALNLVHFSTEEGQEHSIADDMLAIHRLGGEHIHGFQLNMTWPSIDQLRTYKEKVSGECYIVLQIGRHAVESAGTPFMVSSILTEYRGVVDAILLDSSGGRGKPFDAERARHILLAIRDKMDDIGLGVAGGLGPHSLDLLEPLLTDFPDINIDAQGRLRNEENELDSRLVRFYIYKASLLLA</sequence>
<name>A0A2H0TE07_9BACT</name>
<dbReference type="EMBL" id="PFCO01000003">
    <property type="protein sequence ID" value="PIR69776.1"/>
    <property type="molecule type" value="Genomic_DNA"/>
</dbReference>
<evidence type="ECO:0000313" key="2">
    <source>
        <dbReference type="Proteomes" id="UP000231503"/>
    </source>
</evidence>
<gene>
    <name evidence="1" type="ORF">COU47_01710</name>
</gene>
<dbReference type="Proteomes" id="UP000231503">
    <property type="component" value="Unassembled WGS sequence"/>
</dbReference>